<evidence type="ECO:0000313" key="2">
    <source>
        <dbReference type="EMBL" id="SDF93611.1"/>
    </source>
</evidence>
<gene>
    <name evidence="2" type="ORF">SAMN04488589_1740</name>
</gene>
<evidence type="ECO:0000256" key="1">
    <source>
        <dbReference type="SAM" id="MobiDB-lite"/>
    </source>
</evidence>
<accession>A0A7Z7FCR1</accession>
<dbReference type="Proteomes" id="UP000199259">
    <property type="component" value="Unassembled WGS sequence"/>
</dbReference>
<comment type="caution">
    <text evidence="2">The sequence shown here is derived from an EMBL/GenBank/DDBJ whole genome shotgun (WGS) entry which is preliminary data.</text>
</comment>
<sequence>MTTKTEISRIIRKHCNECYGRSHSVDECRGSPVCSLHKYRLGVCRGTTKTELLKTIRQHCLLCGGSPKEVSHCSSLVTPAEIKCVLHPFRFGKDPNPNIGNQKRGTHLNDFYGRN</sequence>
<protein>
    <submittedName>
        <fullName evidence="2">Uncharacterized protein</fullName>
    </submittedName>
</protein>
<dbReference type="AlphaFoldDB" id="A0A7Z7FCR1"/>
<keyword evidence="3" id="KW-1185">Reference proteome</keyword>
<reference evidence="2 3" key="1">
    <citation type="submission" date="2016-10" db="EMBL/GenBank/DDBJ databases">
        <authorList>
            <person name="Varghese N."/>
            <person name="Submissions S."/>
        </authorList>
    </citation>
    <scope>NUCLEOTIDE SEQUENCE [LARGE SCALE GENOMIC DNA]</scope>
    <source>
        <strain evidence="2 3">PL 12/M</strain>
    </source>
</reference>
<evidence type="ECO:0000313" key="3">
    <source>
        <dbReference type="Proteomes" id="UP000199259"/>
    </source>
</evidence>
<dbReference type="EMBL" id="FNCA01000005">
    <property type="protein sequence ID" value="SDF93611.1"/>
    <property type="molecule type" value="Genomic_DNA"/>
</dbReference>
<proteinExistence type="predicted"/>
<name>A0A7Z7FCR1_9EURY</name>
<organism evidence="2 3">
    <name type="scientific">Methanolobus vulcani</name>
    <dbReference type="NCBI Taxonomy" id="38026"/>
    <lineage>
        <taxon>Archaea</taxon>
        <taxon>Methanobacteriati</taxon>
        <taxon>Methanobacteriota</taxon>
        <taxon>Stenosarchaea group</taxon>
        <taxon>Methanomicrobia</taxon>
        <taxon>Methanosarcinales</taxon>
        <taxon>Methanosarcinaceae</taxon>
        <taxon>Methanolobus</taxon>
    </lineage>
</organism>
<feature type="region of interest" description="Disordered" evidence="1">
    <location>
        <begin position="95"/>
        <end position="115"/>
    </location>
</feature>